<dbReference type="Proteomes" id="UP000663882">
    <property type="component" value="Unassembled WGS sequence"/>
</dbReference>
<organism evidence="1 4">
    <name type="scientific">Rotaria sordida</name>
    <dbReference type="NCBI Taxonomy" id="392033"/>
    <lineage>
        <taxon>Eukaryota</taxon>
        <taxon>Metazoa</taxon>
        <taxon>Spiralia</taxon>
        <taxon>Gnathifera</taxon>
        <taxon>Rotifera</taxon>
        <taxon>Eurotatoria</taxon>
        <taxon>Bdelloidea</taxon>
        <taxon>Philodinida</taxon>
        <taxon>Philodinidae</taxon>
        <taxon>Rotaria</taxon>
    </lineage>
</organism>
<name>A0A814SHD1_9BILA</name>
<dbReference type="EMBL" id="CAJNOO010001408">
    <property type="protein sequence ID" value="CAF1148305.1"/>
    <property type="molecule type" value="Genomic_DNA"/>
</dbReference>
<gene>
    <name evidence="3" type="ORF">OTI717_LOCUS24902</name>
    <name evidence="1" type="ORF">RFH988_LOCUS21769</name>
    <name evidence="2" type="ORF">SEV965_LOCUS26491</name>
</gene>
<dbReference type="OrthoDB" id="9991176at2759"/>
<dbReference type="AlphaFoldDB" id="A0A814SHD1"/>
<evidence type="ECO:0000313" key="2">
    <source>
        <dbReference type="EMBL" id="CAF1304950.1"/>
    </source>
</evidence>
<sequence length="117" mass="13985">MMLKNIISQQTHFGDQKYIFSLIFQVNAQFSTERACRSFNIIRARQATLYVYDGINQTIIERIPNPDCEQIGYQLRLSRENLILSNFIMNCYQVVIKQTFPLYEHVVFYFVIELFRD</sequence>
<reference evidence="1" key="1">
    <citation type="submission" date="2021-02" db="EMBL/GenBank/DDBJ databases">
        <authorList>
            <person name="Nowell W R."/>
        </authorList>
    </citation>
    <scope>NUCLEOTIDE SEQUENCE</scope>
</reference>
<evidence type="ECO:0000313" key="1">
    <source>
        <dbReference type="EMBL" id="CAF1148305.1"/>
    </source>
</evidence>
<protein>
    <submittedName>
        <fullName evidence="1">Uncharacterized protein</fullName>
    </submittedName>
</protein>
<proteinExistence type="predicted"/>
<dbReference type="Proteomes" id="UP000663823">
    <property type="component" value="Unassembled WGS sequence"/>
</dbReference>
<evidence type="ECO:0000313" key="3">
    <source>
        <dbReference type="EMBL" id="CAF3922570.1"/>
    </source>
</evidence>
<evidence type="ECO:0000313" key="4">
    <source>
        <dbReference type="Proteomes" id="UP000663882"/>
    </source>
</evidence>
<comment type="caution">
    <text evidence="1">The sequence shown here is derived from an EMBL/GenBank/DDBJ whole genome shotgun (WGS) entry which is preliminary data.</text>
</comment>
<dbReference type="EMBL" id="CAJOAX010004819">
    <property type="protein sequence ID" value="CAF3922570.1"/>
    <property type="molecule type" value="Genomic_DNA"/>
</dbReference>
<accession>A0A814SHD1</accession>
<dbReference type="EMBL" id="CAJNOU010002257">
    <property type="protein sequence ID" value="CAF1304950.1"/>
    <property type="molecule type" value="Genomic_DNA"/>
</dbReference>
<dbReference type="Proteomes" id="UP000663889">
    <property type="component" value="Unassembled WGS sequence"/>
</dbReference>